<protein>
    <submittedName>
        <fullName evidence="2">Uncharacterized protein</fullName>
    </submittedName>
</protein>
<evidence type="ECO:0000313" key="2">
    <source>
        <dbReference type="EMBL" id="PSS37487.1"/>
    </source>
</evidence>
<proteinExistence type="predicted"/>
<sequence>MGASRVQCGGIRKLRRRRLWRGRREGRGEVRMRKAAGRREDSEKSERKRIRCRVEDDPTEQKAHFPYDQSALAFLRVWRRE</sequence>
<name>A0A2R6S5C1_9APHY</name>
<evidence type="ECO:0000256" key="1">
    <source>
        <dbReference type="SAM" id="MobiDB-lite"/>
    </source>
</evidence>
<feature type="region of interest" description="Disordered" evidence="1">
    <location>
        <begin position="28"/>
        <end position="49"/>
    </location>
</feature>
<organism evidence="2 3">
    <name type="scientific">Hermanssonia centrifuga</name>
    <dbReference type="NCBI Taxonomy" id="98765"/>
    <lineage>
        <taxon>Eukaryota</taxon>
        <taxon>Fungi</taxon>
        <taxon>Dikarya</taxon>
        <taxon>Basidiomycota</taxon>
        <taxon>Agaricomycotina</taxon>
        <taxon>Agaricomycetes</taxon>
        <taxon>Polyporales</taxon>
        <taxon>Meruliaceae</taxon>
        <taxon>Hermanssonia</taxon>
    </lineage>
</organism>
<comment type="caution">
    <text evidence="2">The sequence shown here is derived from an EMBL/GenBank/DDBJ whole genome shotgun (WGS) entry which is preliminary data.</text>
</comment>
<accession>A0A2R6S5C1</accession>
<reference evidence="2 3" key="1">
    <citation type="submission" date="2018-02" db="EMBL/GenBank/DDBJ databases">
        <title>Genome sequence of the basidiomycete white-rot fungus Phlebia centrifuga.</title>
        <authorList>
            <person name="Granchi Z."/>
            <person name="Peng M."/>
            <person name="de Vries R.P."/>
            <person name="Hilden K."/>
            <person name="Makela M.R."/>
            <person name="Grigoriev I."/>
            <person name="Riley R."/>
        </authorList>
    </citation>
    <scope>NUCLEOTIDE SEQUENCE [LARGE SCALE GENOMIC DNA]</scope>
    <source>
        <strain evidence="2 3">FBCC195</strain>
    </source>
</reference>
<dbReference type="Proteomes" id="UP000186601">
    <property type="component" value="Unassembled WGS sequence"/>
</dbReference>
<gene>
    <name evidence="2" type="ORF">PHLCEN_2v694</name>
</gene>
<keyword evidence="3" id="KW-1185">Reference proteome</keyword>
<evidence type="ECO:0000313" key="3">
    <source>
        <dbReference type="Proteomes" id="UP000186601"/>
    </source>
</evidence>
<dbReference type="AlphaFoldDB" id="A0A2R6S5C1"/>
<dbReference type="EMBL" id="MLYV02000042">
    <property type="protein sequence ID" value="PSS37487.1"/>
    <property type="molecule type" value="Genomic_DNA"/>
</dbReference>